<proteinExistence type="predicted"/>
<accession>A0A2K3L4N3</accession>
<reference evidence="1 2" key="1">
    <citation type="journal article" date="2014" name="Am. J. Bot.">
        <title>Genome assembly and annotation for red clover (Trifolium pratense; Fabaceae).</title>
        <authorList>
            <person name="Istvanek J."/>
            <person name="Jaros M."/>
            <person name="Krenek A."/>
            <person name="Repkova J."/>
        </authorList>
    </citation>
    <scope>NUCLEOTIDE SEQUENCE [LARGE SCALE GENOMIC DNA]</scope>
    <source>
        <strain evidence="2">cv. Tatra</strain>
        <tissue evidence="1">Young leaves</tissue>
    </source>
</reference>
<dbReference type="Proteomes" id="UP000236291">
    <property type="component" value="Unassembled WGS sequence"/>
</dbReference>
<reference evidence="1 2" key="2">
    <citation type="journal article" date="2017" name="Front. Plant Sci.">
        <title>Gene Classification and Mining of Molecular Markers Useful in Red Clover (Trifolium pratense) Breeding.</title>
        <authorList>
            <person name="Istvanek J."/>
            <person name="Dluhosova J."/>
            <person name="Dluhos P."/>
            <person name="Patkova L."/>
            <person name="Nedelnik J."/>
            <person name="Repkova J."/>
        </authorList>
    </citation>
    <scope>NUCLEOTIDE SEQUENCE [LARGE SCALE GENOMIC DNA]</scope>
    <source>
        <strain evidence="2">cv. Tatra</strain>
        <tissue evidence="1">Young leaves</tissue>
    </source>
</reference>
<protein>
    <submittedName>
        <fullName evidence="1">Uncharacterized protein</fullName>
    </submittedName>
</protein>
<evidence type="ECO:0000313" key="1">
    <source>
        <dbReference type="EMBL" id="PNX73494.1"/>
    </source>
</evidence>
<dbReference type="AlphaFoldDB" id="A0A2K3L4N3"/>
<feature type="non-terminal residue" evidence="1">
    <location>
        <position position="1"/>
    </location>
</feature>
<gene>
    <name evidence="1" type="ORF">L195_g029396</name>
</gene>
<organism evidence="1 2">
    <name type="scientific">Trifolium pratense</name>
    <name type="common">Red clover</name>
    <dbReference type="NCBI Taxonomy" id="57577"/>
    <lineage>
        <taxon>Eukaryota</taxon>
        <taxon>Viridiplantae</taxon>
        <taxon>Streptophyta</taxon>
        <taxon>Embryophyta</taxon>
        <taxon>Tracheophyta</taxon>
        <taxon>Spermatophyta</taxon>
        <taxon>Magnoliopsida</taxon>
        <taxon>eudicotyledons</taxon>
        <taxon>Gunneridae</taxon>
        <taxon>Pentapetalae</taxon>
        <taxon>rosids</taxon>
        <taxon>fabids</taxon>
        <taxon>Fabales</taxon>
        <taxon>Fabaceae</taxon>
        <taxon>Papilionoideae</taxon>
        <taxon>50 kb inversion clade</taxon>
        <taxon>NPAAA clade</taxon>
        <taxon>Hologalegina</taxon>
        <taxon>IRL clade</taxon>
        <taxon>Trifolieae</taxon>
        <taxon>Trifolium</taxon>
    </lineage>
</organism>
<dbReference type="EMBL" id="ASHM01026121">
    <property type="protein sequence ID" value="PNX73494.1"/>
    <property type="molecule type" value="Genomic_DNA"/>
</dbReference>
<comment type="caution">
    <text evidence="1">The sequence shown here is derived from an EMBL/GenBank/DDBJ whole genome shotgun (WGS) entry which is preliminary data.</text>
</comment>
<evidence type="ECO:0000313" key="2">
    <source>
        <dbReference type="Proteomes" id="UP000236291"/>
    </source>
</evidence>
<name>A0A2K3L4N3_TRIPR</name>
<sequence length="39" mass="4639">YPFPQYKGWNRQAFTTIINTLPLAETLSFRIDRLSETHL</sequence>